<gene>
    <name evidence="1" type="ORF">BJX66DRAFT_336253</name>
</gene>
<proteinExistence type="predicted"/>
<evidence type="ECO:0000313" key="1">
    <source>
        <dbReference type="EMBL" id="KAL2796239.1"/>
    </source>
</evidence>
<comment type="caution">
    <text evidence="1">The sequence shown here is derived from an EMBL/GenBank/DDBJ whole genome shotgun (WGS) entry which is preliminary data.</text>
</comment>
<dbReference type="Proteomes" id="UP001610563">
    <property type="component" value="Unassembled WGS sequence"/>
</dbReference>
<dbReference type="EMBL" id="JBFTWV010000028">
    <property type="protein sequence ID" value="KAL2796239.1"/>
    <property type="molecule type" value="Genomic_DNA"/>
</dbReference>
<name>A0ABR4GB15_9EURO</name>
<protein>
    <submittedName>
        <fullName evidence="1">Uncharacterized protein</fullName>
    </submittedName>
</protein>
<evidence type="ECO:0000313" key="2">
    <source>
        <dbReference type="Proteomes" id="UP001610563"/>
    </source>
</evidence>
<keyword evidence="2" id="KW-1185">Reference proteome</keyword>
<organism evidence="1 2">
    <name type="scientific">Aspergillus keveii</name>
    <dbReference type="NCBI Taxonomy" id="714993"/>
    <lineage>
        <taxon>Eukaryota</taxon>
        <taxon>Fungi</taxon>
        <taxon>Dikarya</taxon>
        <taxon>Ascomycota</taxon>
        <taxon>Pezizomycotina</taxon>
        <taxon>Eurotiomycetes</taxon>
        <taxon>Eurotiomycetidae</taxon>
        <taxon>Eurotiales</taxon>
        <taxon>Aspergillaceae</taxon>
        <taxon>Aspergillus</taxon>
        <taxon>Aspergillus subgen. Nidulantes</taxon>
    </lineage>
</organism>
<accession>A0ABR4GB15</accession>
<sequence>MGKALWWGWAKTDEGAYIMERGTITGMLAFKHFILVEPITAEDREAMLVADLADIQDMHREDEKRQALGNALVAVPRVNQRMLGLHIPRDDENVEGPLVICEGLVVDVKQDYQFCFVEPR</sequence>
<reference evidence="1 2" key="1">
    <citation type="submission" date="2024-07" db="EMBL/GenBank/DDBJ databases">
        <title>Section-level genome sequencing and comparative genomics of Aspergillus sections Usti and Cavernicolus.</title>
        <authorList>
            <consortium name="Lawrence Berkeley National Laboratory"/>
            <person name="Nybo J.L."/>
            <person name="Vesth T.C."/>
            <person name="Theobald S."/>
            <person name="Frisvad J.C."/>
            <person name="Larsen T.O."/>
            <person name="Kjaerboelling I."/>
            <person name="Rothschild-Mancinelli K."/>
            <person name="Lyhne E.K."/>
            <person name="Kogle M.E."/>
            <person name="Barry K."/>
            <person name="Clum A."/>
            <person name="Na H."/>
            <person name="Ledsgaard L."/>
            <person name="Lin J."/>
            <person name="Lipzen A."/>
            <person name="Kuo A."/>
            <person name="Riley R."/>
            <person name="Mondo S."/>
            <person name="Labutti K."/>
            <person name="Haridas S."/>
            <person name="Pangalinan J."/>
            <person name="Salamov A.A."/>
            <person name="Simmons B.A."/>
            <person name="Magnuson J.K."/>
            <person name="Chen J."/>
            <person name="Drula E."/>
            <person name="Henrissat B."/>
            <person name="Wiebenga A."/>
            <person name="Lubbers R.J."/>
            <person name="Gomes A.C."/>
            <person name="Makela M.R."/>
            <person name="Stajich J."/>
            <person name="Grigoriev I.V."/>
            <person name="Mortensen U.H."/>
            <person name="De Vries R.P."/>
            <person name="Baker S.E."/>
            <person name="Andersen M.R."/>
        </authorList>
    </citation>
    <scope>NUCLEOTIDE SEQUENCE [LARGE SCALE GENOMIC DNA]</scope>
    <source>
        <strain evidence="1 2">CBS 209.92</strain>
    </source>
</reference>